<evidence type="ECO:0000259" key="10">
    <source>
        <dbReference type="PROSITE" id="PS50262"/>
    </source>
</evidence>
<feature type="region of interest" description="Disordered" evidence="8">
    <location>
        <begin position="235"/>
        <end position="282"/>
    </location>
</feature>
<dbReference type="PANTHER" id="PTHR24243:SF208">
    <property type="entry name" value="PYROKININ-1 RECEPTOR"/>
    <property type="match status" value="1"/>
</dbReference>
<evidence type="ECO:0000256" key="2">
    <source>
        <dbReference type="ARBA" id="ARBA00022692"/>
    </source>
</evidence>
<accession>A0A1W0W8D6</accession>
<keyword evidence="3 9" id="KW-1133">Transmembrane helix</keyword>
<evidence type="ECO:0000256" key="8">
    <source>
        <dbReference type="SAM" id="MobiDB-lite"/>
    </source>
</evidence>
<dbReference type="GO" id="GO:0016020">
    <property type="term" value="C:membrane"/>
    <property type="evidence" value="ECO:0007669"/>
    <property type="project" value="UniProtKB-SubCell"/>
</dbReference>
<proteinExistence type="predicted"/>
<dbReference type="OrthoDB" id="9975554at2759"/>
<keyword evidence="7" id="KW-0807">Transducer</keyword>
<gene>
    <name evidence="11" type="ORF">BV898_14249</name>
</gene>
<evidence type="ECO:0000256" key="3">
    <source>
        <dbReference type="ARBA" id="ARBA00022989"/>
    </source>
</evidence>
<feature type="transmembrane region" description="Helical" evidence="9">
    <location>
        <begin position="145"/>
        <end position="166"/>
    </location>
</feature>
<dbReference type="SUPFAM" id="SSF81321">
    <property type="entry name" value="Family A G protein-coupled receptor-like"/>
    <property type="match status" value="1"/>
</dbReference>
<dbReference type="Gene3D" id="1.20.1070.10">
    <property type="entry name" value="Rhodopsin 7-helix transmembrane proteins"/>
    <property type="match status" value="1"/>
</dbReference>
<evidence type="ECO:0000256" key="1">
    <source>
        <dbReference type="ARBA" id="ARBA00004141"/>
    </source>
</evidence>
<evidence type="ECO:0000313" key="11">
    <source>
        <dbReference type="EMBL" id="OQV11453.1"/>
    </source>
</evidence>
<evidence type="ECO:0000256" key="7">
    <source>
        <dbReference type="ARBA" id="ARBA00023224"/>
    </source>
</evidence>
<sequence>MNISLNGTDRLLNRTNGTLVSGSSAPSIAWYIVTGCLCCIGSLVNILLLAILIVNKRLRGRSGIIILHAVVIYLTICLIYIPLQLAQVRSFYSPSPFFIPNCWSFHYVYTLTTFLAYWTDAALAVNRFIALCFPFAYPFWSTKKVIVMTLLFCWLVCLGMTLPYLFGYEGQFQQSLRTGLCIYRSYRVGPGTPVYTMWSVAVYVPNAITGVVTVVISVKLGIAFRERRRNAVNVPLPRHQINGGPGPSSQSTQNRGPSSLSTQAGRLSGPTARTRGTRSTAATLSQRRLRNVKMLLVSFVWVLGGNLLPVSFFQLVQNLSAHWLRTNDILQYVLTPLTFFAMNSDYRTAARDLFGAL</sequence>
<dbReference type="Proteomes" id="UP000192578">
    <property type="component" value="Unassembled WGS sequence"/>
</dbReference>
<dbReference type="InterPro" id="IPR000276">
    <property type="entry name" value="GPCR_Rhodpsn"/>
</dbReference>
<dbReference type="Pfam" id="PF00001">
    <property type="entry name" value="7tm_1"/>
    <property type="match status" value="1"/>
</dbReference>
<dbReference type="EMBL" id="MTYJ01000171">
    <property type="protein sequence ID" value="OQV11453.1"/>
    <property type="molecule type" value="Genomic_DNA"/>
</dbReference>
<evidence type="ECO:0000256" key="4">
    <source>
        <dbReference type="ARBA" id="ARBA00023040"/>
    </source>
</evidence>
<keyword evidence="4" id="KW-0297">G-protein coupled receptor</keyword>
<feature type="transmembrane region" description="Helical" evidence="9">
    <location>
        <begin position="294"/>
        <end position="316"/>
    </location>
</feature>
<feature type="transmembrane region" description="Helical" evidence="9">
    <location>
        <begin position="28"/>
        <end position="53"/>
    </location>
</feature>
<feature type="compositionally biased region" description="Low complexity" evidence="8">
    <location>
        <begin position="271"/>
        <end position="282"/>
    </location>
</feature>
<feature type="compositionally biased region" description="Polar residues" evidence="8">
    <location>
        <begin position="247"/>
        <end position="265"/>
    </location>
</feature>
<name>A0A1W0W8D6_HYPEX</name>
<dbReference type="PROSITE" id="PS50262">
    <property type="entry name" value="G_PROTEIN_RECEP_F1_2"/>
    <property type="match status" value="1"/>
</dbReference>
<dbReference type="InterPro" id="IPR017452">
    <property type="entry name" value="GPCR_Rhodpsn_7TM"/>
</dbReference>
<reference evidence="12" key="1">
    <citation type="submission" date="2017-01" db="EMBL/GenBank/DDBJ databases">
        <title>Comparative genomics of anhydrobiosis in the tardigrade Hypsibius dujardini.</title>
        <authorList>
            <person name="Yoshida Y."/>
            <person name="Koutsovoulos G."/>
            <person name="Laetsch D."/>
            <person name="Stevens L."/>
            <person name="Kumar S."/>
            <person name="Horikawa D."/>
            <person name="Ishino K."/>
            <person name="Komine S."/>
            <person name="Tomita M."/>
            <person name="Blaxter M."/>
            <person name="Arakawa K."/>
        </authorList>
    </citation>
    <scope>NUCLEOTIDE SEQUENCE [LARGE SCALE GENOMIC DNA]</scope>
    <source>
        <strain evidence="12">Z151</strain>
    </source>
</reference>
<evidence type="ECO:0000256" key="5">
    <source>
        <dbReference type="ARBA" id="ARBA00023136"/>
    </source>
</evidence>
<dbReference type="AlphaFoldDB" id="A0A1W0W8D6"/>
<dbReference type="CDD" id="cd00637">
    <property type="entry name" value="7tm_classA_rhodopsin-like"/>
    <property type="match status" value="1"/>
</dbReference>
<evidence type="ECO:0000256" key="6">
    <source>
        <dbReference type="ARBA" id="ARBA00023170"/>
    </source>
</evidence>
<keyword evidence="5 9" id="KW-0472">Membrane</keyword>
<dbReference type="GO" id="GO:0004930">
    <property type="term" value="F:G protein-coupled receptor activity"/>
    <property type="evidence" value="ECO:0007669"/>
    <property type="project" value="UniProtKB-KW"/>
</dbReference>
<evidence type="ECO:0000256" key="9">
    <source>
        <dbReference type="SAM" id="Phobius"/>
    </source>
</evidence>
<comment type="subcellular location">
    <subcellularLocation>
        <location evidence="1">Membrane</location>
        <topology evidence="1">Multi-pass membrane protein</topology>
    </subcellularLocation>
</comment>
<feature type="domain" description="G-protein coupled receptors family 1 profile" evidence="10">
    <location>
        <begin position="44"/>
        <end position="300"/>
    </location>
</feature>
<comment type="caution">
    <text evidence="11">The sequence shown here is derived from an EMBL/GenBank/DDBJ whole genome shotgun (WGS) entry which is preliminary data.</text>
</comment>
<dbReference type="PANTHER" id="PTHR24243">
    <property type="entry name" value="G-PROTEIN COUPLED RECEPTOR"/>
    <property type="match status" value="1"/>
</dbReference>
<keyword evidence="6" id="KW-0675">Receptor</keyword>
<feature type="transmembrane region" description="Helical" evidence="9">
    <location>
        <begin position="200"/>
        <end position="222"/>
    </location>
</feature>
<keyword evidence="2 9" id="KW-0812">Transmembrane</keyword>
<keyword evidence="12" id="KW-1185">Reference proteome</keyword>
<protein>
    <recommendedName>
        <fullName evidence="10">G-protein coupled receptors family 1 profile domain-containing protein</fullName>
    </recommendedName>
</protein>
<evidence type="ECO:0000313" key="12">
    <source>
        <dbReference type="Proteomes" id="UP000192578"/>
    </source>
</evidence>
<feature type="transmembrane region" description="Helical" evidence="9">
    <location>
        <begin position="106"/>
        <end position="133"/>
    </location>
</feature>
<organism evidence="11 12">
    <name type="scientific">Hypsibius exemplaris</name>
    <name type="common">Freshwater tardigrade</name>
    <dbReference type="NCBI Taxonomy" id="2072580"/>
    <lineage>
        <taxon>Eukaryota</taxon>
        <taxon>Metazoa</taxon>
        <taxon>Ecdysozoa</taxon>
        <taxon>Tardigrada</taxon>
        <taxon>Eutardigrada</taxon>
        <taxon>Parachela</taxon>
        <taxon>Hypsibioidea</taxon>
        <taxon>Hypsibiidae</taxon>
        <taxon>Hypsibius</taxon>
    </lineage>
</organism>
<feature type="transmembrane region" description="Helical" evidence="9">
    <location>
        <begin position="65"/>
        <end position="86"/>
    </location>
</feature>